<proteinExistence type="inferred from homology"/>
<evidence type="ECO:0000256" key="8">
    <source>
        <dbReference type="RuleBase" id="RU362091"/>
    </source>
</evidence>
<keyword evidence="5 9" id="KW-0812">Transmembrane</keyword>
<feature type="transmembrane region" description="Helical" evidence="9">
    <location>
        <begin position="407"/>
        <end position="428"/>
    </location>
</feature>
<feature type="transmembrane region" description="Helical" evidence="9">
    <location>
        <begin position="6"/>
        <end position="23"/>
    </location>
</feature>
<dbReference type="GO" id="GO:0022857">
    <property type="term" value="F:transmembrane transporter activity"/>
    <property type="evidence" value="ECO:0007669"/>
    <property type="project" value="InterPro"/>
</dbReference>
<dbReference type="EMBL" id="FNON01000005">
    <property type="protein sequence ID" value="SDY32747.1"/>
    <property type="molecule type" value="Genomic_DNA"/>
</dbReference>
<reference evidence="10 11" key="1">
    <citation type="submission" date="2016-10" db="EMBL/GenBank/DDBJ databases">
        <authorList>
            <person name="de Groot N.N."/>
        </authorList>
    </citation>
    <scope>NUCLEOTIDE SEQUENCE [LARGE SCALE GENOMIC DNA]</scope>
    <source>
        <strain evidence="10 11">CPCC 202699</strain>
    </source>
</reference>
<feature type="transmembrane region" description="Helical" evidence="9">
    <location>
        <begin position="358"/>
        <end position="376"/>
    </location>
</feature>
<feature type="transmembrane region" description="Helical" evidence="9">
    <location>
        <begin position="149"/>
        <end position="170"/>
    </location>
</feature>
<dbReference type="RefSeq" id="WP_091292285.1">
    <property type="nucleotide sequence ID" value="NZ_FNON01000005.1"/>
</dbReference>
<keyword evidence="3" id="KW-0813">Transport</keyword>
<dbReference type="OrthoDB" id="9789704at2"/>
<keyword evidence="7 9" id="KW-0472">Membrane</keyword>
<protein>
    <submittedName>
        <fullName evidence="10">Solute:Na+ symporter, SSS family</fullName>
    </submittedName>
</protein>
<evidence type="ECO:0000313" key="11">
    <source>
        <dbReference type="Proteomes" id="UP000199515"/>
    </source>
</evidence>
<dbReference type="InterPro" id="IPR050277">
    <property type="entry name" value="Sodium:Solute_Symporter"/>
</dbReference>
<dbReference type="PANTHER" id="PTHR48086:SF7">
    <property type="entry name" value="SODIUM-SOLUTE SYMPORTER-RELATED"/>
    <property type="match status" value="1"/>
</dbReference>
<dbReference type="Gene3D" id="1.20.1730.10">
    <property type="entry name" value="Sodium/glucose cotransporter"/>
    <property type="match status" value="1"/>
</dbReference>
<accession>A0A1H3IYW0</accession>
<dbReference type="Proteomes" id="UP000199515">
    <property type="component" value="Unassembled WGS sequence"/>
</dbReference>
<feature type="transmembrane region" description="Helical" evidence="9">
    <location>
        <begin position="382"/>
        <end position="400"/>
    </location>
</feature>
<evidence type="ECO:0000256" key="6">
    <source>
        <dbReference type="ARBA" id="ARBA00022989"/>
    </source>
</evidence>
<feature type="transmembrane region" description="Helical" evidence="9">
    <location>
        <begin position="258"/>
        <end position="279"/>
    </location>
</feature>
<evidence type="ECO:0000256" key="2">
    <source>
        <dbReference type="ARBA" id="ARBA00006434"/>
    </source>
</evidence>
<dbReference type="STRING" id="589385.SAMN05421504_105171"/>
<dbReference type="AlphaFoldDB" id="A0A1H3IYW0"/>
<name>A0A1H3IYW0_9PSEU</name>
<keyword evidence="11" id="KW-1185">Reference proteome</keyword>
<feature type="transmembrane region" description="Helical" evidence="9">
    <location>
        <begin position="216"/>
        <end position="237"/>
    </location>
</feature>
<dbReference type="GO" id="GO:0046942">
    <property type="term" value="P:carboxylic acid transport"/>
    <property type="evidence" value="ECO:0007669"/>
    <property type="project" value="UniProtKB-ARBA"/>
</dbReference>
<feature type="transmembrane region" description="Helical" evidence="9">
    <location>
        <begin position="177"/>
        <end position="196"/>
    </location>
</feature>
<keyword evidence="6 9" id="KW-1133">Transmembrane helix</keyword>
<comment type="similarity">
    <text evidence="2 8">Belongs to the sodium:solute symporter (SSF) (TC 2.A.21) family.</text>
</comment>
<evidence type="ECO:0000256" key="5">
    <source>
        <dbReference type="ARBA" id="ARBA00022692"/>
    </source>
</evidence>
<evidence type="ECO:0000313" key="10">
    <source>
        <dbReference type="EMBL" id="SDY32747.1"/>
    </source>
</evidence>
<dbReference type="PANTHER" id="PTHR48086">
    <property type="entry name" value="SODIUM/PROLINE SYMPORTER-RELATED"/>
    <property type="match status" value="1"/>
</dbReference>
<sequence>MAGDYAVIALYVAGMIGIGWWGLKLAKTKSDYLVAGRRLGWFMYSGTMSAVVLGGASTIGGIGLGYKFGISGAWLVLSIGIGIIVLHAVFARRLVKLRVYTVGEMLDLRYGGSTSTISGVVMWAYTLMLTVTSTLAFSTVVKVMFDVPSAVGIGIGGGIVVLYSVLGGMWSITLTDIAQFVIKTIGILFILLPVALTKAGGFDGMRDRLDASYFEFTAIGGETIVTLLLVYGFGLLIGQDIWQRVFTARTPKIATGGGLISGVYCLVYAVSGALIGTAAKSLYPSLASKDEAFATIVEDLLPTGVRGLVLAAALSAMMSTASGALIACSTVSTSDLLAKLRGKSAGGDDDVHKNRITTLVLGLVAIGIAMVVTSVIDALTIAYDILVGGLLVAIVGALFWKRGTREGALVSMVAGTVAVIAFMFIDGVDANSPIYWGLGASLVTYVAVSLLTPRTPEAILSVWTRRLNGDAAREEEPVNQKQELAK</sequence>
<dbReference type="PROSITE" id="PS00457">
    <property type="entry name" value="NA_SOLUT_SYMP_2"/>
    <property type="match status" value="1"/>
</dbReference>
<feature type="transmembrane region" description="Helical" evidence="9">
    <location>
        <begin position="434"/>
        <end position="452"/>
    </location>
</feature>
<dbReference type="Pfam" id="PF00474">
    <property type="entry name" value="SSF"/>
    <property type="match status" value="1"/>
</dbReference>
<dbReference type="GO" id="GO:0005886">
    <property type="term" value="C:plasma membrane"/>
    <property type="evidence" value="ECO:0007669"/>
    <property type="project" value="TreeGrafter"/>
</dbReference>
<feature type="transmembrane region" description="Helical" evidence="9">
    <location>
        <begin position="116"/>
        <end position="137"/>
    </location>
</feature>
<keyword evidence="4" id="KW-1003">Cell membrane</keyword>
<evidence type="ECO:0000256" key="9">
    <source>
        <dbReference type="SAM" id="Phobius"/>
    </source>
</evidence>
<evidence type="ECO:0000256" key="4">
    <source>
        <dbReference type="ARBA" id="ARBA00022475"/>
    </source>
</evidence>
<dbReference type="PROSITE" id="PS50283">
    <property type="entry name" value="NA_SOLUT_SYMP_3"/>
    <property type="match status" value="1"/>
</dbReference>
<evidence type="ECO:0000256" key="7">
    <source>
        <dbReference type="ARBA" id="ARBA00023136"/>
    </source>
</evidence>
<dbReference type="InterPro" id="IPR001734">
    <property type="entry name" value="Na/solute_symporter"/>
</dbReference>
<comment type="subcellular location">
    <subcellularLocation>
        <location evidence="1">Membrane</location>
        <topology evidence="1">Multi-pass membrane protein</topology>
    </subcellularLocation>
</comment>
<evidence type="ECO:0000256" key="1">
    <source>
        <dbReference type="ARBA" id="ARBA00004141"/>
    </source>
</evidence>
<evidence type="ECO:0000256" key="3">
    <source>
        <dbReference type="ARBA" id="ARBA00022448"/>
    </source>
</evidence>
<dbReference type="InterPro" id="IPR018212">
    <property type="entry name" value="Na/solute_symporter_CS"/>
</dbReference>
<feature type="transmembrane region" description="Helical" evidence="9">
    <location>
        <begin position="308"/>
        <end position="337"/>
    </location>
</feature>
<feature type="transmembrane region" description="Helical" evidence="9">
    <location>
        <begin position="44"/>
        <end position="66"/>
    </location>
</feature>
<dbReference type="InterPro" id="IPR038377">
    <property type="entry name" value="Na/Glc_symporter_sf"/>
</dbReference>
<gene>
    <name evidence="10" type="ORF">SAMN05421504_105171</name>
</gene>
<dbReference type="CDD" id="cd11479">
    <property type="entry name" value="SLC5sbd_u3"/>
    <property type="match status" value="1"/>
</dbReference>
<feature type="transmembrane region" description="Helical" evidence="9">
    <location>
        <begin position="72"/>
        <end position="95"/>
    </location>
</feature>
<organism evidence="10 11">
    <name type="scientific">Amycolatopsis xylanica</name>
    <dbReference type="NCBI Taxonomy" id="589385"/>
    <lineage>
        <taxon>Bacteria</taxon>
        <taxon>Bacillati</taxon>
        <taxon>Actinomycetota</taxon>
        <taxon>Actinomycetes</taxon>
        <taxon>Pseudonocardiales</taxon>
        <taxon>Pseudonocardiaceae</taxon>
        <taxon>Amycolatopsis</taxon>
    </lineage>
</organism>